<reference evidence="11" key="1">
    <citation type="submission" date="2011-05" db="EMBL/GenBank/DDBJ databases">
        <title>The genome sequence of Vittaforma corneae strain ATCC 50505.</title>
        <authorList>
            <consortium name="The Broad Institute Genome Sequencing Platform"/>
            <person name="Cuomo C."/>
            <person name="Didier E."/>
            <person name="Bowers L."/>
            <person name="Young S.K."/>
            <person name="Zeng Q."/>
            <person name="Gargeya S."/>
            <person name="Fitzgerald M."/>
            <person name="Haas B."/>
            <person name="Abouelleil A."/>
            <person name="Alvarado L."/>
            <person name="Arachchi H.M."/>
            <person name="Berlin A."/>
            <person name="Chapman S.B."/>
            <person name="Gearin G."/>
            <person name="Goldberg J."/>
            <person name="Griggs A."/>
            <person name="Gujja S."/>
            <person name="Hansen M."/>
            <person name="Heiman D."/>
            <person name="Howarth C."/>
            <person name="Larimer J."/>
            <person name="Lui A."/>
            <person name="MacDonald P.J.P."/>
            <person name="McCowen C."/>
            <person name="Montmayeur A."/>
            <person name="Murphy C."/>
            <person name="Neiman D."/>
            <person name="Pearson M."/>
            <person name="Priest M."/>
            <person name="Roberts A."/>
            <person name="Saif S."/>
            <person name="Shea T."/>
            <person name="Sisk P."/>
            <person name="Stolte C."/>
            <person name="Sykes S."/>
            <person name="Wortman J."/>
            <person name="Nusbaum C."/>
            <person name="Birren B."/>
        </authorList>
    </citation>
    <scope>NUCLEOTIDE SEQUENCE [LARGE SCALE GENOMIC DNA]</scope>
    <source>
        <strain evidence="11">ATCC 50505</strain>
    </source>
</reference>
<dbReference type="InterPro" id="IPR015418">
    <property type="entry name" value="Eaf6"/>
</dbReference>
<dbReference type="GO" id="GO:0006325">
    <property type="term" value="P:chromatin organization"/>
    <property type="evidence" value="ECO:0007669"/>
    <property type="project" value="UniProtKB-KW"/>
</dbReference>
<dbReference type="HOGENOM" id="CLU_2869372_0_0_1"/>
<keyword evidence="4" id="KW-0156">Chromatin regulator</keyword>
<dbReference type="OrthoDB" id="440324at2759"/>
<evidence type="ECO:0000256" key="2">
    <source>
        <dbReference type="ARBA" id="ARBA00010916"/>
    </source>
</evidence>
<feature type="coiled-coil region" evidence="9">
    <location>
        <begin position="9"/>
        <end position="43"/>
    </location>
</feature>
<gene>
    <name evidence="10" type="ORF">VICG_01368</name>
</gene>
<evidence type="ECO:0000256" key="5">
    <source>
        <dbReference type="ARBA" id="ARBA00023015"/>
    </source>
</evidence>
<keyword evidence="6 9" id="KW-0175">Coiled coil</keyword>
<evidence type="ECO:0000256" key="6">
    <source>
        <dbReference type="ARBA" id="ARBA00023054"/>
    </source>
</evidence>
<evidence type="ECO:0000256" key="1">
    <source>
        <dbReference type="ARBA" id="ARBA00004123"/>
    </source>
</evidence>
<evidence type="ECO:0000313" key="10">
    <source>
        <dbReference type="EMBL" id="ELA41620.1"/>
    </source>
</evidence>
<keyword evidence="5" id="KW-0805">Transcription regulation</keyword>
<dbReference type="Pfam" id="PF09340">
    <property type="entry name" value="NuA4"/>
    <property type="match status" value="1"/>
</dbReference>
<evidence type="ECO:0000313" key="11">
    <source>
        <dbReference type="Proteomes" id="UP000011082"/>
    </source>
</evidence>
<dbReference type="EMBL" id="JH370141">
    <property type="protein sequence ID" value="ELA41620.1"/>
    <property type="molecule type" value="Genomic_DNA"/>
</dbReference>
<evidence type="ECO:0000256" key="8">
    <source>
        <dbReference type="ARBA" id="ARBA00023242"/>
    </source>
</evidence>
<comment type="subcellular location">
    <subcellularLocation>
        <location evidence="1">Nucleus</location>
    </subcellularLocation>
</comment>
<dbReference type="GO" id="GO:0000123">
    <property type="term" value="C:histone acetyltransferase complex"/>
    <property type="evidence" value="ECO:0007669"/>
    <property type="project" value="InterPro"/>
</dbReference>
<evidence type="ECO:0000256" key="4">
    <source>
        <dbReference type="ARBA" id="ARBA00022853"/>
    </source>
</evidence>
<keyword evidence="7" id="KW-0804">Transcription</keyword>
<comment type="similarity">
    <text evidence="2">Belongs to the EAF6 family.</text>
</comment>
<dbReference type="GO" id="GO:0005634">
    <property type="term" value="C:nucleus"/>
    <property type="evidence" value="ECO:0007669"/>
    <property type="project" value="UniProtKB-SubCell"/>
</dbReference>
<organism evidence="10 11">
    <name type="scientific">Vittaforma corneae (strain ATCC 50505)</name>
    <name type="common">Microsporidian parasite</name>
    <name type="synonym">Nosema corneum</name>
    <dbReference type="NCBI Taxonomy" id="993615"/>
    <lineage>
        <taxon>Eukaryota</taxon>
        <taxon>Fungi</taxon>
        <taxon>Fungi incertae sedis</taxon>
        <taxon>Microsporidia</taxon>
        <taxon>Nosematidae</taxon>
        <taxon>Vittaforma</taxon>
    </lineage>
</organism>
<dbReference type="GeneID" id="19882079"/>
<proteinExistence type="inferred from homology"/>
<sequence length="64" mass="7610">MASKRIKKIEEMIKDRSALKNEISRLENKIFKVENEYLELTQGCSLLKNLEFYIHANPKRKEQA</sequence>
<name>L2GMB7_VITCO</name>
<dbReference type="VEuPathDB" id="MicrosporidiaDB:VICG_01368"/>
<accession>L2GMB7</accession>
<keyword evidence="8" id="KW-0539">Nucleus</keyword>
<dbReference type="InParanoid" id="L2GMB7"/>
<dbReference type="AlphaFoldDB" id="L2GMB7"/>
<evidence type="ECO:0000256" key="7">
    <source>
        <dbReference type="ARBA" id="ARBA00023163"/>
    </source>
</evidence>
<evidence type="ECO:0000256" key="3">
    <source>
        <dbReference type="ARBA" id="ARBA00018504"/>
    </source>
</evidence>
<evidence type="ECO:0000256" key="9">
    <source>
        <dbReference type="SAM" id="Coils"/>
    </source>
</evidence>
<dbReference type="RefSeq" id="XP_007604814.1">
    <property type="nucleotide sequence ID" value="XM_007604752.1"/>
</dbReference>
<keyword evidence="11" id="KW-1185">Reference proteome</keyword>
<protein>
    <recommendedName>
        <fullName evidence="3">Chromatin modification-related protein EAF6</fullName>
    </recommendedName>
</protein>
<dbReference type="Proteomes" id="UP000011082">
    <property type="component" value="Unassembled WGS sequence"/>
</dbReference>